<evidence type="ECO:0000256" key="4">
    <source>
        <dbReference type="SAM" id="SignalP"/>
    </source>
</evidence>
<keyword evidence="3" id="KW-0687">Ribonucleoprotein</keyword>
<evidence type="ECO:0000256" key="1">
    <source>
        <dbReference type="ARBA" id="ARBA00010605"/>
    </source>
</evidence>
<keyword evidence="7" id="KW-1185">Reference proteome</keyword>
<evidence type="ECO:0000313" key="7">
    <source>
        <dbReference type="Proteomes" id="UP000267821"/>
    </source>
</evidence>
<dbReference type="GO" id="GO:0006412">
    <property type="term" value="P:translation"/>
    <property type="evidence" value="ECO:0007669"/>
    <property type="project" value="InterPro"/>
</dbReference>
<name>A0A3N4LDT5_9PEZI</name>
<dbReference type="AlphaFoldDB" id="A0A3N4LDT5"/>
<dbReference type="InParanoid" id="A0A3N4LDT5"/>
<dbReference type="InterPro" id="IPR000244">
    <property type="entry name" value="Ribosomal_bL9"/>
</dbReference>
<keyword evidence="4" id="KW-0732">Signal</keyword>
<comment type="similarity">
    <text evidence="1">Belongs to the bacterial ribosomal protein bL9 family.</text>
</comment>
<dbReference type="PANTHER" id="PTHR21368">
    <property type="entry name" value="50S RIBOSOMAL PROTEIN L9"/>
    <property type="match status" value="1"/>
</dbReference>
<dbReference type="STRING" id="1051890.A0A3N4LDT5"/>
<dbReference type="GO" id="GO:0003735">
    <property type="term" value="F:structural constituent of ribosome"/>
    <property type="evidence" value="ECO:0007669"/>
    <property type="project" value="InterPro"/>
</dbReference>
<proteinExistence type="inferred from homology"/>
<evidence type="ECO:0000256" key="3">
    <source>
        <dbReference type="ARBA" id="ARBA00023274"/>
    </source>
</evidence>
<dbReference type="SUPFAM" id="SSF55658">
    <property type="entry name" value="L9 N-domain-like"/>
    <property type="match status" value="1"/>
</dbReference>
<gene>
    <name evidence="6" type="ORF">L211DRAFT_828534</name>
</gene>
<feature type="domain" description="Ribosomal protein L9" evidence="5">
    <location>
        <begin position="41"/>
        <end position="86"/>
    </location>
</feature>
<evidence type="ECO:0000313" key="6">
    <source>
        <dbReference type="EMBL" id="RPB21047.1"/>
    </source>
</evidence>
<dbReference type="Gene3D" id="3.40.5.10">
    <property type="entry name" value="Ribosomal protein L9, N-terminal domain"/>
    <property type="match status" value="1"/>
</dbReference>
<dbReference type="Proteomes" id="UP000267821">
    <property type="component" value="Unassembled WGS sequence"/>
</dbReference>
<dbReference type="Pfam" id="PF01281">
    <property type="entry name" value="Ribosomal_L9_N"/>
    <property type="match status" value="1"/>
</dbReference>
<dbReference type="InterPro" id="IPR020070">
    <property type="entry name" value="Ribosomal_bL9_N"/>
</dbReference>
<accession>A0A3N4LDT5</accession>
<evidence type="ECO:0000259" key="5">
    <source>
        <dbReference type="Pfam" id="PF01281"/>
    </source>
</evidence>
<reference evidence="6 7" key="1">
    <citation type="journal article" date="2018" name="Nat. Ecol. Evol.">
        <title>Pezizomycetes genomes reveal the molecular basis of ectomycorrhizal truffle lifestyle.</title>
        <authorList>
            <person name="Murat C."/>
            <person name="Payen T."/>
            <person name="Noel B."/>
            <person name="Kuo A."/>
            <person name="Morin E."/>
            <person name="Chen J."/>
            <person name="Kohler A."/>
            <person name="Krizsan K."/>
            <person name="Balestrini R."/>
            <person name="Da Silva C."/>
            <person name="Montanini B."/>
            <person name="Hainaut M."/>
            <person name="Levati E."/>
            <person name="Barry K.W."/>
            <person name="Belfiori B."/>
            <person name="Cichocki N."/>
            <person name="Clum A."/>
            <person name="Dockter R.B."/>
            <person name="Fauchery L."/>
            <person name="Guy J."/>
            <person name="Iotti M."/>
            <person name="Le Tacon F."/>
            <person name="Lindquist E.A."/>
            <person name="Lipzen A."/>
            <person name="Malagnac F."/>
            <person name="Mello A."/>
            <person name="Molinier V."/>
            <person name="Miyauchi S."/>
            <person name="Poulain J."/>
            <person name="Riccioni C."/>
            <person name="Rubini A."/>
            <person name="Sitrit Y."/>
            <person name="Splivallo R."/>
            <person name="Traeger S."/>
            <person name="Wang M."/>
            <person name="Zifcakova L."/>
            <person name="Wipf D."/>
            <person name="Zambonelli A."/>
            <person name="Paolocci F."/>
            <person name="Nowrousian M."/>
            <person name="Ottonello S."/>
            <person name="Baldrian P."/>
            <person name="Spatafora J.W."/>
            <person name="Henrissat B."/>
            <person name="Nagy L.G."/>
            <person name="Aury J.M."/>
            <person name="Wincker P."/>
            <person name="Grigoriev I.V."/>
            <person name="Bonfante P."/>
            <person name="Martin F.M."/>
        </authorList>
    </citation>
    <scope>NUCLEOTIDE SEQUENCE [LARGE SCALE GENOMIC DNA]</scope>
    <source>
        <strain evidence="6 7">ATCC MYA-4762</strain>
    </source>
</reference>
<protein>
    <recommendedName>
        <fullName evidence="5">Ribosomal protein L9 domain-containing protein</fullName>
    </recommendedName>
</protein>
<dbReference type="InterPro" id="IPR009027">
    <property type="entry name" value="Ribosomal_bL9/RNase_H1_N"/>
</dbReference>
<dbReference type="EMBL" id="ML121564">
    <property type="protein sequence ID" value="RPB21047.1"/>
    <property type="molecule type" value="Genomic_DNA"/>
</dbReference>
<feature type="chain" id="PRO_5017985779" description="Ribosomal protein L9 domain-containing protein" evidence="4">
    <location>
        <begin position="26"/>
        <end position="229"/>
    </location>
</feature>
<dbReference type="OrthoDB" id="5555409at2759"/>
<sequence length="229" mass="25571">MALQPLRTLRLLTFSSCLHWIGATAQQTRGAKKLRRDPYITVQLLQDVPHFGRKGSNLPVARGRMRNRWFPRGMARYLTNHDLKNLKAGDIMAERDITFRPDLEDKRETVDIGVLDPERSHSLLESLLPDTLEFARPTISNTDIALHGSITVADIASTIRAMAAAGEGELSRVVVKPENISFMAAKGKTLDKIQNLGSFPLRITMKEGFVTTRRVVVTRQVSVVDLSSP</sequence>
<feature type="signal peptide" evidence="4">
    <location>
        <begin position="1"/>
        <end position="25"/>
    </location>
</feature>
<dbReference type="InterPro" id="IPR036935">
    <property type="entry name" value="Ribosomal_bL9_N_sf"/>
</dbReference>
<keyword evidence="2" id="KW-0689">Ribosomal protein</keyword>
<organism evidence="6 7">
    <name type="scientific">Terfezia boudieri ATCC MYA-4762</name>
    <dbReference type="NCBI Taxonomy" id="1051890"/>
    <lineage>
        <taxon>Eukaryota</taxon>
        <taxon>Fungi</taxon>
        <taxon>Dikarya</taxon>
        <taxon>Ascomycota</taxon>
        <taxon>Pezizomycotina</taxon>
        <taxon>Pezizomycetes</taxon>
        <taxon>Pezizales</taxon>
        <taxon>Pezizaceae</taxon>
        <taxon>Terfezia</taxon>
    </lineage>
</organism>
<evidence type="ECO:0000256" key="2">
    <source>
        <dbReference type="ARBA" id="ARBA00022980"/>
    </source>
</evidence>
<dbReference type="GO" id="GO:0005840">
    <property type="term" value="C:ribosome"/>
    <property type="evidence" value="ECO:0007669"/>
    <property type="project" value="UniProtKB-KW"/>
</dbReference>
<dbReference type="GO" id="GO:1990904">
    <property type="term" value="C:ribonucleoprotein complex"/>
    <property type="evidence" value="ECO:0007669"/>
    <property type="project" value="UniProtKB-KW"/>
</dbReference>